<dbReference type="InterPro" id="IPR051545">
    <property type="entry name" value="NAD(P)H_dehydrogenase_qn"/>
</dbReference>
<dbReference type="OrthoDB" id="9798454at2"/>
<evidence type="ECO:0000259" key="3">
    <source>
        <dbReference type="Pfam" id="PF02525"/>
    </source>
</evidence>
<organism evidence="4 5">
    <name type="scientific">Zavarzinia aquatilis</name>
    <dbReference type="NCBI Taxonomy" id="2211142"/>
    <lineage>
        <taxon>Bacteria</taxon>
        <taxon>Pseudomonadati</taxon>
        <taxon>Pseudomonadota</taxon>
        <taxon>Alphaproteobacteria</taxon>
        <taxon>Rhodospirillales</taxon>
        <taxon>Zavarziniaceae</taxon>
        <taxon>Zavarzinia</taxon>
    </lineage>
</organism>
<comment type="caution">
    <text evidence="4">The sequence shown here is derived from an EMBL/GenBank/DDBJ whole genome shotgun (WGS) entry which is preliminary data.</text>
</comment>
<name>A0A317EHK9_9PROT</name>
<dbReference type="PANTHER" id="PTHR10204:SF34">
    <property type="entry name" value="NAD(P)H DEHYDROGENASE [QUINONE] 1 ISOFORM 1"/>
    <property type="match status" value="1"/>
</dbReference>
<evidence type="ECO:0000313" key="4">
    <source>
        <dbReference type="EMBL" id="PWR24695.1"/>
    </source>
</evidence>
<dbReference type="EMBL" id="QGLE01000003">
    <property type="protein sequence ID" value="PWR24695.1"/>
    <property type="molecule type" value="Genomic_DNA"/>
</dbReference>
<dbReference type="Pfam" id="PF02525">
    <property type="entry name" value="Flavodoxin_2"/>
    <property type="match status" value="1"/>
</dbReference>
<proteinExistence type="inferred from homology"/>
<dbReference type="SUPFAM" id="SSF52218">
    <property type="entry name" value="Flavoproteins"/>
    <property type="match status" value="1"/>
</dbReference>
<accession>A0A317EHK9</accession>
<keyword evidence="2" id="KW-0560">Oxidoreductase</keyword>
<keyword evidence="5" id="KW-1185">Reference proteome</keyword>
<dbReference type="AlphaFoldDB" id="A0A317EHK9"/>
<evidence type="ECO:0000256" key="2">
    <source>
        <dbReference type="ARBA" id="ARBA00023002"/>
    </source>
</evidence>
<reference evidence="4 5" key="1">
    <citation type="submission" date="2018-05" db="EMBL/GenBank/DDBJ databases">
        <title>Zavarzinia sp. HR-AS.</title>
        <authorList>
            <person name="Lee Y."/>
            <person name="Jeon C.O."/>
        </authorList>
    </citation>
    <scope>NUCLEOTIDE SEQUENCE [LARGE SCALE GENOMIC DNA]</scope>
    <source>
        <strain evidence="4 5">HR-AS</strain>
    </source>
</reference>
<feature type="domain" description="Flavodoxin-like fold" evidence="3">
    <location>
        <begin position="1"/>
        <end position="207"/>
    </location>
</feature>
<dbReference type="Gene3D" id="3.40.50.360">
    <property type="match status" value="1"/>
</dbReference>
<evidence type="ECO:0000256" key="1">
    <source>
        <dbReference type="ARBA" id="ARBA00006252"/>
    </source>
</evidence>
<protein>
    <submittedName>
        <fullName evidence="4">Flavodoxin family protein</fullName>
    </submittedName>
</protein>
<dbReference type="PANTHER" id="PTHR10204">
    <property type="entry name" value="NAD P H OXIDOREDUCTASE-RELATED"/>
    <property type="match status" value="1"/>
</dbReference>
<gene>
    <name evidence="4" type="ORF">DKG74_07790</name>
</gene>
<comment type="similarity">
    <text evidence="1">Belongs to the NAD(P)H dehydrogenase (quinone) family.</text>
</comment>
<sequence>MRVLIVHAHHEPTSFNTALLTTARETLAAAGHELRVSDLYAMGFQPVSDRRNFRTVANAERLDQQAEERLAAASGGFADDVAAEIEKLLWCDHLIFQFPIWWLGLPAILKGWVDRVFALGVAYGGGRWFDGGALAGRRAMLSVTVGGTAEVYSDIGVYGPAEDILFPIHRGIFGFTGFQVIEPFVVYGPGRMDPTTRAGVLAAYREKLLGLERAAVLPMPKVADYERLVLKPGLRPAAP</sequence>
<dbReference type="InterPro" id="IPR029039">
    <property type="entry name" value="Flavoprotein-like_sf"/>
</dbReference>
<dbReference type="GO" id="GO:0005829">
    <property type="term" value="C:cytosol"/>
    <property type="evidence" value="ECO:0007669"/>
    <property type="project" value="TreeGrafter"/>
</dbReference>
<dbReference type="InterPro" id="IPR003680">
    <property type="entry name" value="Flavodoxin_fold"/>
</dbReference>
<dbReference type="GO" id="GO:0003955">
    <property type="term" value="F:NAD(P)H dehydrogenase (quinone) activity"/>
    <property type="evidence" value="ECO:0007669"/>
    <property type="project" value="TreeGrafter"/>
</dbReference>
<evidence type="ECO:0000313" key="5">
    <source>
        <dbReference type="Proteomes" id="UP000245461"/>
    </source>
</evidence>
<dbReference type="RefSeq" id="WP_109904380.1">
    <property type="nucleotide sequence ID" value="NZ_QGLE01000003.1"/>
</dbReference>
<dbReference type="Proteomes" id="UP000245461">
    <property type="component" value="Unassembled WGS sequence"/>
</dbReference>